<sequence length="592" mass="64282">MIKLLSVAVLLSIAVAAASAQTLESEITATSTPVPAVVSRNLETDTDSLDSDDDQSEDENEDDDESDEVDVGEDDLSETLAWGLMDMSVSANISTLQSIFTNWVGSAHGAGVDTACYRETHIAKVCPLGFEYKLGTCWAECPLEYPVECGMQCIRQNDDCTLEMLSKFSSVAQAALSVATFGAYGAFSKMAKGVQTAFRCGKEIANLVKALSKYARTVLVSDPQTTTEELTTILYQTDNVVFDLPITIMSCLGLKVSAELKFTDRVTNTIELFVKEVVTHREAITSGWQIFTSFMKNISLDDAFDSLDETTITSLQSALASDSTCGDDMKHLTDRVWMTVAYLRKQNLRVSEDEIRVILSKSNLMHHEIPLATNNCMKQFIEEPDDATAYTTRDTLRKTFGGIVDDLISSGTSDNGTYLSAEEYSYTISNKVLMLAAVWDPSNVATAVSEFFQSICGPTEFIGEVDDGSASDALGLRTVGKAFNNSAGTWTKKGDGSVTVVFHSQDTEDVKVNVMSGGNQIDKVKVKAGTNVTWVSNTTVLGGKTLYLDRWRDGFLGIPGTGGGSLLLWIPRSDQGGKLMLTSKLNVSKLVR</sequence>
<dbReference type="AlphaFoldDB" id="A0A833SEI8"/>
<evidence type="ECO:0000313" key="4">
    <source>
        <dbReference type="Proteomes" id="UP000602510"/>
    </source>
</evidence>
<reference evidence="3" key="1">
    <citation type="submission" date="2020-04" db="EMBL/GenBank/DDBJ databases">
        <title>Hybrid Assembly of Korean Phytophthora infestans isolates.</title>
        <authorList>
            <person name="Prokchorchik M."/>
            <person name="Lee Y."/>
            <person name="Seo J."/>
            <person name="Cho J.-H."/>
            <person name="Park Y.-E."/>
            <person name="Jang D.-C."/>
            <person name="Im J.-S."/>
            <person name="Choi J.-G."/>
            <person name="Park H.-J."/>
            <person name="Lee G.-B."/>
            <person name="Lee Y.-G."/>
            <person name="Hong S.-Y."/>
            <person name="Cho K."/>
            <person name="Sohn K.H."/>
        </authorList>
    </citation>
    <scope>NUCLEOTIDE SEQUENCE</scope>
    <source>
        <strain evidence="3">KR_1_A1</strain>
    </source>
</reference>
<proteinExistence type="predicted"/>
<name>A0A833SEI8_PHYIN</name>
<gene>
    <name evidence="3" type="ORF">GN244_ATG00275</name>
</gene>
<evidence type="ECO:0000313" key="3">
    <source>
        <dbReference type="EMBL" id="KAF4047142.1"/>
    </source>
</evidence>
<keyword evidence="2" id="KW-0732">Signal</keyword>
<feature type="compositionally biased region" description="Acidic residues" evidence="1">
    <location>
        <begin position="44"/>
        <end position="73"/>
    </location>
</feature>
<dbReference type="Proteomes" id="UP000602510">
    <property type="component" value="Unassembled WGS sequence"/>
</dbReference>
<keyword evidence="4" id="KW-1185">Reference proteome</keyword>
<comment type="caution">
    <text evidence="3">The sequence shown here is derived from an EMBL/GenBank/DDBJ whole genome shotgun (WGS) entry which is preliminary data.</text>
</comment>
<protein>
    <submittedName>
        <fullName evidence="3">Uncharacterized protein</fullName>
    </submittedName>
</protein>
<evidence type="ECO:0000256" key="2">
    <source>
        <dbReference type="SAM" id="SignalP"/>
    </source>
</evidence>
<feature type="region of interest" description="Disordered" evidence="1">
    <location>
        <begin position="28"/>
        <end position="73"/>
    </location>
</feature>
<accession>A0A833SEI8</accession>
<evidence type="ECO:0000256" key="1">
    <source>
        <dbReference type="SAM" id="MobiDB-lite"/>
    </source>
</evidence>
<feature type="chain" id="PRO_5032932520" evidence="2">
    <location>
        <begin position="21"/>
        <end position="592"/>
    </location>
</feature>
<feature type="signal peptide" evidence="2">
    <location>
        <begin position="1"/>
        <end position="20"/>
    </location>
</feature>
<organism evidence="3 4">
    <name type="scientific">Phytophthora infestans</name>
    <name type="common">Potato late blight agent</name>
    <name type="synonym">Botrytis infestans</name>
    <dbReference type="NCBI Taxonomy" id="4787"/>
    <lineage>
        <taxon>Eukaryota</taxon>
        <taxon>Sar</taxon>
        <taxon>Stramenopiles</taxon>
        <taxon>Oomycota</taxon>
        <taxon>Peronosporomycetes</taxon>
        <taxon>Peronosporales</taxon>
        <taxon>Peronosporaceae</taxon>
        <taxon>Phytophthora</taxon>
    </lineage>
</organism>
<dbReference type="EMBL" id="WSZM01000007">
    <property type="protein sequence ID" value="KAF4047142.1"/>
    <property type="molecule type" value="Genomic_DNA"/>
</dbReference>